<reference evidence="17 18" key="1">
    <citation type="submission" date="2020-08" db="EMBL/GenBank/DDBJ databases">
        <authorList>
            <person name="Hejnol A."/>
        </authorList>
    </citation>
    <scope>NUCLEOTIDE SEQUENCE [LARGE SCALE GENOMIC DNA]</scope>
</reference>
<comment type="function">
    <text evidence="10">Adds a GMP to the 5'-end of tRNA(His) after transcription and RNase P cleavage. This step is essential for proper recognition of the tRNA and for the fidelity of protein synthesis. Also functions as a guanyl-nucleotide exchange factor/GEF for the MFN1 and MFN2 mitofusins thereby regulating mitochondrial fusion. By regulating both mitochondrial dynamics and bioenergetic function, it contributes to cell survival following oxidative stress.</text>
</comment>
<feature type="binding site" evidence="14">
    <location>
        <position position="50"/>
    </location>
    <ligand>
        <name>Mg(2+)</name>
        <dbReference type="ChEBI" id="CHEBI:18420"/>
        <label>1</label>
        <note>catalytic</note>
    </ligand>
</feature>
<dbReference type="GO" id="GO:0000287">
    <property type="term" value="F:magnesium ion binding"/>
    <property type="evidence" value="ECO:0007669"/>
    <property type="project" value="UniProtKB-UniRule"/>
</dbReference>
<evidence type="ECO:0000256" key="9">
    <source>
        <dbReference type="ARBA" id="ARBA00047281"/>
    </source>
</evidence>
<dbReference type="InterPro" id="IPR007537">
    <property type="entry name" value="tRNAHis_GuaTrfase_Thg1"/>
</dbReference>
<name>A0A7I8VPG9_9ANNE</name>
<dbReference type="InterPro" id="IPR024956">
    <property type="entry name" value="tRNAHis_GuaTrfase_cat"/>
</dbReference>
<feature type="binding site" evidence="14">
    <location>
        <position position="49"/>
    </location>
    <ligand>
        <name>Mg(2+)</name>
        <dbReference type="ChEBI" id="CHEBI:18420"/>
        <label>1</label>
        <note>catalytic</note>
    </ligand>
</feature>
<evidence type="ECO:0000256" key="11">
    <source>
        <dbReference type="ARBA" id="ARBA00065710"/>
    </source>
</evidence>
<evidence type="ECO:0000313" key="18">
    <source>
        <dbReference type="Proteomes" id="UP000549394"/>
    </source>
</evidence>
<feature type="domain" description="Thg1 C-terminal" evidence="16">
    <location>
        <begin position="157"/>
        <end position="214"/>
    </location>
</feature>
<evidence type="ECO:0000256" key="14">
    <source>
        <dbReference type="PIRSR" id="PIRSR028980-2"/>
    </source>
</evidence>
<dbReference type="InterPro" id="IPR038469">
    <property type="entry name" value="tRNAHis_GuaTrfase_Thg1_sf"/>
</dbReference>
<protein>
    <recommendedName>
        <fullName evidence="12">tRNA(His) guanylyltransferase</fullName>
        <ecNumber evidence="12">2.7.7.79</ecNumber>
    </recommendedName>
    <alternativeName>
        <fullName evidence="12">tRNA-histidine guanylyltransferase</fullName>
    </alternativeName>
</protein>
<dbReference type="EC" id="2.7.7.79" evidence="12"/>
<dbReference type="PIRSF" id="PIRSF028980">
    <property type="entry name" value="tRNAHis_guanylyltransferase"/>
    <property type="match status" value="1"/>
</dbReference>
<comment type="cofactor">
    <cofactor evidence="14">
        <name>Mg(2+)</name>
        <dbReference type="ChEBI" id="CHEBI:18420"/>
    </cofactor>
    <text evidence="14">Binds 2 magnesium ions per subunit.</text>
</comment>
<comment type="subunit">
    <text evidence="11">Homotetramer. Interacts with MFN1 and MFN2; functions as a guanyl-nucleotide exchange factor/GEF for MFN2 and also probably MFN1.</text>
</comment>
<evidence type="ECO:0000256" key="10">
    <source>
        <dbReference type="ARBA" id="ARBA00058346"/>
    </source>
</evidence>
<dbReference type="InterPro" id="IPR025845">
    <property type="entry name" value="Thg1_C_dom"/>
</dbReference>
<dbReference type="AlphaFoldDB" id="A0A7I8VPG9"/>
<evidence type="ECO:0000256" key="7">
    <source>
        <dbReference type="ARBA" id="ARBA00022842"/>
    </source>
</evidence>
<evidence type="ECO:0000256" key="8">
    <source>
        <dbReference type="ARBA" id="ARBA00023134"/>
    </source>
</evidence>
<evidence type="ECO:0000313" key="17">
    <source>
        <dbReference type="EMBL" id="CAD5118192.1"/>
    </source>
</evidence>
<dbReference type="Pfam" id="PF04446">
    <property type="entry name" value="Thg1"/>
    <property type="match status" value="1"/>
</dbReference>
<comment type="caution">
    <text evidence="17">The sequence shown here is derived from an EMBL/GenBank/DDBJ whole genome shotgun (WGS) entry which is preliminary data.</text>
</comment>
<comment type="catalytic activity">
    <reaction evidence="9 12">
        <text>a 5'-end ribonucleotide-tRNA(His) + GTP + ATP + H2O = a 5'-end phospho-guanosine-ribonucleotide-tRNA(His) + AMP + 2 diphosphate + H(+)</text>
        <dbReference type="Rhea" id="RHEA:54564"/>
        <dbReference type="Rhea" id="RHEA-COMP:14193"/>
        <dbReference type="Rhea" id="RHEA-COMP:14917"/>
        <dbReference type="ChEBI" id="CHEBI:15377"/>
        <dbReference type="ChEBI" id="CHEBI:15378"/>
        <dbReference type="ChEBI" id="CHEBI:30616"/>
        <dbReference type="ChEBI" id="CHEBI:33019"/>
        <dbReference type="ChEBI" id="CHEBI:37565"/>
        <dbReference type="ChEBI" id="CHEBI:138282"/>
        <dbReference type="ChEBI" id="CHEBI:141847"/>
        <dbReference type="ChEBI" id="CHEBI:456215"/>
        <dbReference type="EC" id="2.7.7.79"/>
    </reaction>
</comment>
<accession>A0A7I8VPG9</accession>
<feature type="domain" description="tRNAHis guanylyltransferase catalytic" evidence="15">
    <location>
        <begin position="26"/>
        <end position="154"/>
    </location>
</feature>
<keyword evidence="2 12" id="KW-0808">Transferase</keyword>
<evidence type="ECO:0000259" key="15">
    <source>
        <dbReference type="Pfam" id="PF04446"/>
    </source>
</evidence>
<dbReference type="PANTHER" id="PTHR12729">
    <property type="entry name" value="TRNA(HIS) GUANYLYLTRANSFERASE-RELATED"/>
    <property type="match status" value="1"/>
</dbReference>
<keyword evidence="5 12" id="KW-0479">Metal-binding</keyword>
<feature type="binding site" evidence="13">
    <location>
        <begin position="95"/>
        <end position="96"/>
    </location>
    <ligand>
        <name>GTP</name>
        <dbReference type="ChEBI" id="CHEBI:37565"/>
    </ligand>
</feature>
<proteinExistence type="inferred from homology"/>
<dbReference type="FunFam" id="3.30.70.3000:FF:000001">
    <property type="entry name" value="tRNA(His) guanylyltransferase"/>
    <property type="match status" value="1"/>
</dbReference>
<sequence length="227" mass="26838">MVLKLIAAVTPVFRHIHSTKMAKSRFEYVKKFEMEDKLLLNSWIVLRIDGKGFHKFSDKHNFEKPNDIKALNLMNKCAKRVIQDFNEIILAYGQSDEYSFIFRRDTKCYNRRQAKILTNVVSLFTSSYVFYWKEFMTTELLYAPSFDGRITLYPTDKNLIDYVSWRQADCHINNLYNTCFWKLVQTGGLSPKEAEETLRVSCIRINNFVVFNYNQTAKLASNQKFRI</sequence>
<feature type="binding site" evidence="13">
    <location>
        <begin position="49"/>
        <end position="54"/>
    </location>
    <ligand>
        <name>GTP</name>
        <dbReference type="ChEBI" id="CHEBI:37565"/>
    </ligand>
</feature>
<keyword evidence="6 12" id="KW-0547">Nucleotide-binding</keyword>
<dbReference type="EMBL" id="CAJFCJ010000008">
    <property type="protein sequence ID" value="CAD5118192.1"/>
    <property type="molecule type" value="Genomic_DNA"/>
</dbReference>
<feature type="binding site" evidence="14">
    <location>
        <position position="96"/>
    </location>
    <ligand>
        <name>Mg(2+)</name>
        <dbReference type="ChEBI" id="CHEBI:18420"/>
        <label>2</label>
        <note>catalytic</note>
    </ligand>
</feature>
<evidence type="ECO:0000256" key="4">
    <source>
        <dbReference type="ARBA" id="ARBA00022695"/>
    </source>
</evidence>
<dbReference type="PANTHER" id="PTHR12729:SF6">
    <property type="entry name" value="TRNA(HIS) GUANYLYLTRANSFERASE-RELATED"/>
    <property type="match status" value="1"/>
</dbReference>
<dbReference type="Gene3D" id="3.30.70.3000">
    <property type="match status" value="1"/>
</dbReference>
<keyword evidence="18" id="KW-1185">Reference proteome</keyword>
<keyword evidence="8 12" id="KW-0342">GTP-binding</keyword>
<evidence type="ECO:0000256" key="13">
    <source>
        <dbReference type="PIRSR" id="PIRSR028980-1"/>
    </source>
</evidence>
<dbReference type="GO" id="GO:0006400">
    <property type="term" value="P:tRNA modification"/>
    <property type="evidence" value="ECO:0007669"/>
    <property type="project" value="UniProtKB-UniRule"/>
</dbReference>
<comment type="similarity">
    <text evidence="1 12">Belongs to the tRNA(His) guanylyltransferase family.</text>
</comment>
<feature type="binding site" evidence="14">
    <location>
        <position position="96"/>
    </location>
    <ligand>
        <name>Mg(2+)</name>
        <dbReference type="ChEBI" id="CHEBI:18420"/>
        <label>1</label>
        <note>catalytic</note>
    </ligand>
</feature>
<keyword evidence="4 12" id="KW-0548">Nucleotidyltransferase</keyword>
<evidence type="ECO:0000256" key="6">
    <source>
        <dbReference type="ARBA" id="ARBA00022741"/>
    </source>
</evidence>
<dbReference type="GO" id="GO:0008193">
    <property type="term" value="F:tRNA guanylyltransferase activity"/>
    <property type="evidence" value="ECO:0007669"/>
    <property type="project" value="UniProtKB-UniRule"/>
</dbReference>
<dbReference type="Proteomes" id="UP000549394">
    <property type="component" value="Unassembled WGS sequence"/>
</dbReference>
<feature type="binding site" evidence="14">
    <location>
        <position position="49"/>
    </location>
    <ligand>
        <name>Mg(2+)</name>
        <dbReference type="ChEBI" id="CHEBI:18420"/>
        <label>2</label>
        <note>catalytic</note>
    </ligand>
</feature>
<evidence type="ECO:0000259" key="16">
    <source>
        <dbReference type="Pfam" id="PF14413"/>
    </source>
</evidence>
<evidence type="ECO:0000256" key="12">
    <source>
        <dbReference type="PIRNR" id="PIRNR028980"/>
    </source>
</evidence>
<keyword evidence="7 12" id="KW-0460">Magnesium</keyword>
<evidence type="ECO:0000256" key="3">
    <source>
        <dbReference type="ARBA" id="ARBA00022694"/>
    </source>
</evidence>
<evidence type="ECO:0000256" key="1">
    <source>
        <dbReference type="ARBA" id="ARBA00010113"/>
    </source>
</evidence>
<dbReference type="GO" id="GO:0005525">
    <property type="term" value="F:GTP binding"/>
    <property type="evidence" value="ECO:0007669"/>
    <property type="project" value="UniProtKB-UniRule"/>
</dbReference>
<dbReference type="Pfam" id="PF14413">
    <property type="entry name" value="Thg1C"/>
    <property type="match status" value="1"/>
</dbReference>
<gene>
    <name evidence="17" type="ORF">DGYR_LOCUS6612</name>
</gene>
<evidence type="ECO:0000256" key="5">
    <source>
        <dbReference type="ARBA" id="ARBA00022723"/>
    </source>
</evidence>
<keyword evidence="3 12" id="KW-0819">tRNA processing</keyword>
<evidence type="ECO:0000256" key="2">
    <source>
        <dbReference type="ARBA" id="ARBA00022679"/>
    </source>
</evidence>
<dbReference type="OrthoDB" id="62560at2759"/>
<organism evidence="17 18">
    <name type="scientific">Dimorphilus gyrociliatus</name>
    <dbReference type="NCBI Taxonomy" id="2664684"/>
    <lineage>
        <taxon>Eukaryota</taxon>
        <taxon>Metazoa</taxon>
        <taxon>Spiralia</taxon>
        <taxon>Lophotrochozoa</taxon>
        <taxon>Annelida</taxon>
        <taxon>Polychaeta</taxon>
        <taxon>Polychaeta incertae sedis</taxon>
        <taxon>Dinophilidae</taxon>
        <taxon>Dimorphilus</taxon>
    </lineage>
</organism>